<feature type="region of interest" description="Disordered" evidence="8">
    <location>
        <begin position="1323"/>
        <end position="1372"/>
    </location>
</feature>
<dbReference type="Gene3D" id="3.30.160.60">
    <property type="entry name" value="Classic Zinc Finger"/>
    <property type="match status" value="1"/>
</dbReference>
<dbReference type="Pfam" id="PF25429">
    <property type="entry name" value="zf-POGZ"/>
    <property type="match status" value="1"/>
</dbReference>
<feature type="compositionally biased region" description="Polar residues" evidence="8">
    <location>
        <begin position="1335"/>
        <end position="1357"/>
    </location>
</feature>
<dbReference type="SMART" id="SM00355">
    <property type="entry name" value="ZnF_C2H2"/>
    <property type="match status" value="6"/>
</dbReference>
<evidence type="ECO:0000313" key="11">
    <source>
        <dbReference type="RefSeq" id="XP_017774858.1"/>
    </source>
</evidence>
<evidence type="ECO:0000256" key="2">
    <source>
        <dbReference type="ARBA" id="ARBA00022723"/>
    </source>
</evidence>
<evidence type="ECO:0000256" key="4">
    <source>
        <dbReference type="ARBA" id="ARBA00022771"/>
    </source>
</evidence>
<dbReference type="GeneID" id="108561434"/>
<evidence type="ECO:0000256" key="5">
    <source>
        <dbReference type="ARBA" id="ARBA00022833"/>
    </source>
</evidence>
<dbReference type="PANTHER" id="PTHR24406">
    <property type="entry name" value="TRANSCRIPTIONAL REPRESSOR CTCFL-RELATED"/>
    <property type="match status" value="1"/>
</dbReference>
<sequence>MMRGRPPKRGRIYRNNTDNKVQRLNYSDGEYIRNSPNNKLLEKDDSALSAVDKSTAEPSVPELRAGSKRAASKVAMKQLQKLSKSILNDKVDEEGETLEILSDADDEFVPDFQATSTKKTYKVSQRKSSDGNERDILVFKSLNSGSTLNLECWTEELSAAQLEMRSRRQREYLEMSDKIESLIKKTGAEIIYEGFSFTAFEIESAPTTCATVPVSILPSTSQQPSIPIATASTLVPTAMITPTPVAIQPAVTAVTKPPPPPSATATATTPFSLVLDARSGQVVGTVTQASSSPVLGSTSLKTRKRGRAATNSPTPTKVAKMSNVSQPPPLVALRDDPNMIVPTKVQAIAPKPTQASSSSCTSPSPSVAVVDLTSEDSITKAPPADSREVAFNKLAGRTFPSLVVMARPHLRVSPTSGSAADRTRLDQKVKAVLTHSVTKFTEWLLQQGIIRAEQSCSVHNSKLKLGMYSELYKFPFSGGYVWISECCPLKFTSVFQGSLFESTPHAPSVILKLIYHWCCQTNVQNVVQWVRVENLYVKGLNTWLRSVCTVALHTHIERLGGPGIKVEIGVISLGTTTQDGQQRQVKVEVLGILECGSKKLRLRAVEPLTETERNYRKRFNKILEPLTAWVHPSSIIVTDLTVDKGTLHALGFLNVQQTNSAPGNQQIMEYLRKIVPRMFQNTLSLLSRQIIQQFLDELVWREWYGTTAAEAFDNLMIHLAEQTKVDTGHSLIQRLNKVSSYPFKNWSIFTYLASHKPLPPMEHQIKRQRRKQNFPKSGSPTFELVKPNRSTTPLDIPEQMVPLEHYYYGTIEAGLKEKPEHFDQILKCLICKQQVSNNIELMLHYFKHAQNISMCSTQCHYCLAVPSANEDIETHIQQQHPNTTKVGSSFVCIICESSFPNVYDLGKHLSKIHGPSELPYQCDSCLYRCSNHKQIIDHFHQVHKHESILQCPYCIKTVSLLYNGRFSTQQLSSFLNHLQKHSKKSVAKKCTKCALSFVLKDDYKEHIKMHISLKKDVDLMPWPINGILAPKCVKDYEIVKVDISNVTIDAPENTKCKECGIDLTTVSHFPGVLSCTNDNCRYITCCKISMDNHESLCNIVSLPIPYMKLPFKMYCVCDYTSNDGNDMAKHLAVCERRSAYPTQEAAKTATVTHSMLDVLGLIRKPEEALVDIEPLVRSSKDEDDEYKMDKDVRDARADEILLIEDNPAKLIELRPDDLEENKTEDVLNGGDDLEETETVDVIRPEKDDMIMEPMEISTDPISNDDELATTITESLDAPPLLDPIATVYVETPPTADADKSIDADISDLADTSVDALAKDADTTVDAETTADDVSNPLSDTTTPLVETMVTESNSLTETADDEESADVDKQKT</sequence>
<feature type="region of interest" description="Disordered" evidence="8">
    <location>
        <begin position="49"/>
        <end position="69"/>
    </location>
</feature>
<protein>
    <submittedName>
        <fullName evidence="11">Uncharacterized protein LOC108561434 isoform X2</fullName>
    </submittedName>
</protein>
<dbReference type="RefSeq" id="XP_017774858.1">
    <property type="nucleotide sequence ID" value="XM_017919369.1"/>
</dbReference>
<dbReference type="InterPro" id="IPR050888">
    <property type="entry name" value="ZnF_C2H2-type_TF"/>
</dbReference>
<evidence type="ECO:0000256" key="8">
    <source>
        <dbReference type="SAM" id="MobiDB-lite"/>
    </source>
</evidence>
<comment type="subcellular location">
    <subcellularLocation>
        <location evidence="1">Nucleus</location>
    </subcellularLocation>
</comment>
<organism evidence="10 11">
    <name type="scientific">Nicrophorus vespilloides</name>
    <name type="common">Boreal carrion beetle</name>
    <dbReference type="NCBI Taxonomy" id="110193"/>
    <lineage>
        <taxon>Eukaryota</taxon>
        <taxon>Metazoa</taxon>
        <taxon>Ecdysozoa</taxon>
        <taxon>Arthropoda</taxon>
        <taxon>Hexapoda</taxon>
        <taxon>Insecta</taxon>
        <taxon>Pterygota</taxon>
        <taxon>Neoptera</taxon>
        <taxon>Endopterygota</taxon>
        <taxon>Coleoptera</taxon>
        <taxon>Polyphaga</taxon>
        <taxon>Staphyliniformia</taxon>
        <taxon>Silphidae</taxon>
        <taxon>Nicrophorinae</taxon>
        <taxon>Nicrophorus</taxon>
    </lineage>
</organism>
<dbReference type="PROSITE" id="PS50157">
    <property type="entry name" value="ZINC_FINGER_C2H2_2"/>
    <property type="match status" value="1"/>
</dbReference>
<evidence type="ECO:0000313" key="10">
    <source>
        <dbReference type="Proteomes" id="UP000695000"/>
    </source>
</evidence>
<evidence type="ECO:0000256" key="7">
    <source>
        <dbReference type="PROSITE-ProRule" id="PRU00042"/>
    </source>
</evidence>
<feature type="domain" description="C2H2-type" evidence="9">
    <location>
        <begin position="988"/>
        <end position="1015"/>
    </location>
</feature>
<feature type="region of interest" description="Disordered" evidence="8">
    <location>
        <begin position="769"/>
        <end position="789"/>
    </location>
</feature>
<gene>
    <name evidence="11" type="primary">LOC108561434</name>
</gene>
<dbReference type="Proteomes" id="UP000695000">
    <property type="component" value="Unplaced"/>
</dbReference>
<dbReference type="PROSITE" id="PS00028">
    <property type="entry name" value="ZINC_FINGER_C2H2_1"/>
    <property type="match status" value="3"/>
</dbReference>
<keyword evidence="5" id="KW-0862">Zinc</keyword>
<keyword evidence="4 7" id="KW-0863">Zinc-finger</keyword>
<feature type="region of interest" description="Disordered" evidence="8">
    <location>
        <begin position="291"/>
        <end position="330"/>
    </location>
</feature>
<name>A0ABM1MJV8_NICVS</name>
<reference evidence="11" key="1">
    <citation type="submission" date="2025-08" db="UniProtKB">
        <authorList>
            <consortium name="RefSeq"/>
        </authorList>
    </citation>
    <scope>IDENTIFICATION</scope>
    <source>
        <tissue evidence="11">Whole Larva</tissue>
    </source>
</reference>
<accession>A0ABM1MJV8</accession>
<keyword evidence="3" id="KW-0677">Repeat</keyword>
<proteinExistence type="predicted"/>
<dbReference type="InterPro" id="IPR013087">
    <property type="entry name" value="Znf_C2H2_type"/>
</dbReference>
<dbReference type="InterPro" id="IPR057618">
    <property type="entry name" value="Znf_POGZ/Z280C-D-like"/>
</dbReference>
<keyword evidence="2" id="KW-0479">Metal-binding</keyword>
<keyword evidence="6" id="KW-0539">Nucleus</keyword>
<evidence type="ECO:0000256" key="3">
    <source>
        <dbReference type="ARBA" id="ARBA00022737"/>
    </source>
</evidence>
<evidence type="ECO:0000259" key="9">
    <source>
        <dbReference type="PROSITE" id="PS50157"/>
    </source>
</evidence>
<evidence type="ECO:0000256" key="1">
    <source>
        <dbReference type="ARBA" id="ARBA00004123"/>
    </source>
</evidence>
<feature type="compositionally biased region" description="Polar residues" evidence="8">
    <location>
        <begin position="291"/>
        <end position="300"/>
    </location>
</feature>
<evidence type="ECO:0000256" key="6">
    <source>
        <dbReference type="ARBA" id="ARBA00023242"/>
    </source>
</evidence>
<keyword evidence="10" id="KW-1185">Reference proteome</keyword>